<gene>
    <name evidence="7" type="ORF">MTR64_00875</name>
</gene>
<dbReference type="Proteomes" id="UP001162880">
    <property type="component" value="Unassembled WGS sequence"/>
</dbReference>
<dbReference type="InterPro" id="IPR001678">
    <property type="entry name" value="MeTrfase_RsmB-F_NOP2_dom"/>
</dbReference>
<feature type="binding site" evidence="5">
    <location>
        <position position="258"/>
    </location>
    <ligand>
        <name>S-adenosyl-L-methionine</name>
        <dbReference type="ChEBI" id="CHEBI:59789"/>
    </ligand>
</feature>
<dbReference type="InterPro" id="IPR029063">
    <property type="entry name" value="SAM-dependent_MTases_sf"/>
</dbReference>
<feature type="binding site" evidence="5">
    <location>
        <position position="279"/>
    </location>
    <ligand>
        <name>S-adenosyl-L-methionine</name>
        <dbReference type="ChEBI" id="CHEBI:59789"/>
    </ligand>
</feature>
<comment type="caution">
    <text evidence="7">The sequence shown here is derived from an EMBL/GenBank/DDBJ whole genome shotgun (WGS) entry which is preliminary data.</text>
</comment>
<comment type="caution">
    <text evidence="5">Lacks conserved residue(s) required for the propagation of feature annotation.</text>
</comment>
<sequence>MTPAARVQAAIEVLDLVIEAARSNGAPADRLIADWFRPRRFAGSGDRRAVRELAYRAIRACGEVPQSGRAAMLRVAAEDDQLAALFDGSRHAPAPIAADEAMAASGVAPQWLMDRLAASGVSETEAAALLDRAPLDIRVNTLRAGRLTLPEGAERTVAANGWRYPPEARIEQTPAYASGAIEVQDTGSQLTCEALSARPAELVIDLCAGAGGKTLALAAAMENRGTLVACDVDRTRLSRLAPRAERAGATMVETVLLDPNREIQALERFAGKADAVLVDAPCSGTGTWRRNPEARWRLTEKQLARYVETQARLLDMAAGLVRPGGRLVFVTCSLLDDEGATQAQGFLQRHPGWQALLPALPAGTARRQGIRLSPFHDGTDGFFVARFGCV</sequence>
<name>A0ABT0AWQ7_9SPHN</name>
<feature type="binding site" evidence="5">
    <location>
        <position position="231"/>
    </location>
    <ligand>
        <name>S-adenosyl-L-methionine</name>
        <dbReference type="ChEBI" id="CHEBI:59789"/>
    </ligand>
</feature>
<comment type="similarity">
    <text evidence="5">Belongs to the class I-like SAM-binding methyltransferase superfamily. RsmB/NOP family.</text>
</comment>
<dbReference type="RefSeq" id="WP_243989840.1">
    <property type="nucleotide sequence ID" value="NZ_JALHLE010000001.1"/>
</dbReference>
<dbReference type="GO" id="GO:0032259">
    <property type="term" value="P:methylation"/>
    <property type="evidence" value="ECO:0007669"/>
    <property type="project" value="UniProtKB-KW"/>
</dbReference>
<dbReference type="SUPFAM" id="SSF53335">
    <property type="entry name" value="S-adenosyl-L-methionine-dependent methyltransferases"/>
    <property type="match status" value="1"/>
</dbReference>
<feature type="domain" description="SAM-dependent MTase RsmB/NOP-type" evidence="6">
    <location>
        <begin position="102"/>
        <end position="390"/>
    </location>
</feature>
<dbReference type="CDD" id="cd02440">
    <property type="entry name" value="AdoMet_MTases"/>
    <property type="match status" value="1"/>
</dbReference>
<keyword evidence="3 5" id="KW-0949">S-adenosyl-L-methionine</keyword>
<keyword evidence="8" id="KW-1185">Reference proteome</keyword>
<reference evidence="7" key="1">
    <citation type="submission" date="2022-03" db="EMBL/GenBank/DDBJ databases">
        <title>Identification of a novel bacterium isolated from mangrove sediments.</title>
        <authorList>
            <person name="Pan X."/>
        </authorList>
    </citation>
    <scope>NUCLEOTIDE SEQUENCE</scope>
    <source>
        <strain evidence="7">B2580</strain>
    </source>
</reference>
<evidence type="ECO:0000256" key="3">
    <source>
        <dbReference type="ARBA" id="ARBA00022691"/>
    </source>
</evidence>
<evidence type="ECO:0000313" key="8">
    <source>
        <dbReference type="Proteomes" id="UP001162880"/>
    </source>
</evidence>
<protein>
    <submittedName>
        <fullName evidence="7">RsmB/NOP family class I SAM-dependent RNA methyltransferase</fullName>
    </submittedName>
</protein>
<dbReference type="PRINTS" id="PR02008">
    <property type="entry name" value="RCMTFAMILY"/>
</dbReference>
<proteinExistence type="inferred from homology"/>
<feature type="active site" description="Nucleophile" evidence="5">
    <location>
        <position position="332"/>
    </location>
</feature>
<evidence type="ECO:0000256" key="4">
    <source>
        <dbReference type="ARBA" id="ARBA00022884"/>
    </source>
</evidence>
<dbReference type="Gene3D" id="3.40.50.150">
    <property type="entry name" value="Vaccinia Virus protein VP39"/>
    <property type="match status" value="1"/>
</dbReference>
<dbReference type="EMBL" id="JALHLE010000001">
    <property type="protein sequence ID" value="MCJ2177106.1"/>
    <property type="molecule type" value="Genomic_DNA"/>
</dbReference>
<evidence type="ECO:0000256" key="5">
    <source>
        <dbReference type="PROSITE-ProRule" id="PRU01023"/>
    </source>
</evidence>
<dbReference type="Pfam" id="PF01189">
    <property type="entry name" value="Methyltr_RsmB-F"/>
    <property type="match status" value="1"/>
</dbReference>
<dbReference type="PANTHER" id="PTHR22807:SF53">
    <property type="entry name" value="RIBOSOMAL RNA SMALL SUBUNIT METHYLTRANSFERASE B-RELATED"/>
    <property type="match status" value="1"/>
</dbReference>
<keyword evidence="2 5" id="KW-0808">Transferase</keyword>
<evidence type="ECO:0000256" key="1">
    <source>
        <dbReference type="ARBA" id="ARBA00022603"/>
    </source>
</evidence>
<dbReference type="InterPro" id="IPR023267">
    <property type="entry name" value="RCMT"/>
</dbReference>
<dbReference type="PROSITE" id="PS51686">
    <property type="entry name" value="SAM_MT_RSMB_NOP"/>
    <property type="match status" value="1"/>
</dbReference>
<organism evidence="7 8">
    <name type="scientific">Novosphingobium album</name>
    <name type="common">ex Hu et al. 2023</name>
    <dbReference type="NCBI Taxonomy" id="2930093"/>
    <lineage>
        <taxon>Bacteria</taxon>
        <taxon>Pseudomonadati</taxon>
        <taxon>Pseudomonadota</taxon>
        <taxon>Alphaproteobacteria</taxon>
        <taxon>Sphingomonadales</taxon>
        <taxon>Sphingomonadaceae</taxon>
        <taxon>Novosphingobium</taxon>
    </lineage>
</organism>
<dbReference type="PANTHER" id="PTHR22807">
    <property type="entry name" value="NOP2 YEAST -RELATED NOL1/NOP2/FMU SUN DOMAIN-CONTAINING"/>
    <property type="match status" value="1"/>
</dbReference>
<keyword evidence="4 5" id="KW-0694">RNA-binding</keyword>
<dbReference type="GO" id="GO:0008168">
    <property type="term" value="F:methyltransferase activity"/>
    <property type="evidence" value="ECO:0007669"/>
    <property type="project" value="UniProtKB-KW"/>
</dbReference>
<dbReference type="InterPro" id="IPR049560">
    <property type="entry name" value="MeTrfase_RsmB-F_NOP2_cat"/>
</dbReference>
<evidence type="ECO:0000256" key="2">
    <source>
        <dbReference type="ARBA" id="ARBA00022679"/>
    </source>
</evidence>
<evidence type="ECO:0000259" key="6">
    <source>
        <dbReference type="PROSITE" id="PS51686"/>
    </source>
</evidence>
<accession>A0ABT0AWQ7</accession>
<evidence type="ECO:0000313" key="7">
    <source>
        <dbReference type="EMBL" id="MCJ2177106.1"/>
    </source>
</evidence>
<keyword evidence="1 5" id="KW-0489">Methyltransferase</keyword>